<organism evidence="3 4">
    <name type="scientific">Kaustia mangrovi</name>
    <dbReference type="NCBI Taxonomy" id="2593653"/>
    <lineage>
        <taxon>Bacteria</taxon>
        <taxon>Pseudomonadati</taxon>
        <taxon>Pseudomonadota</taxon>
        <taxon>Alphaproteobacteria</taxon>
        <taxon>Hyphomicrobiales</taxon>
        <taxon>Parvibaculaceae</taxon>
        <taxon>Kaustia</taxon>
    </lineage>
</organism>
<proteinExistence type="predicted"/>
<dbReference type="Pfam" id="PF02129">
    <property type="entry name" value="Peptidase_S15"/>
    <property type="match status" value="1"/>
</dbReference>
<evidence type="ECO:0000313" key="4">
    <source>
        <dbReference type="Proteomes" id="UP000593594"/>
    </source>
</evidence>
<dbReference type="NCBIfam" id="TIGR00976">
    <property type="entry name" value="CocE_NonD"/>
    <property type="match status" value="1"/>
</dbReference>
<dbReference type="AlphaFoldDB" id="A0A7S8HBE6"/>
<dbReference type="PANTHER" id="PTHR43056">
    <property type="entry name" value="PEPTIDASE S9 PROLYL OLIGOPEPTIDASE"/>
    <property type="match status" value="1"/>
</dbReference>
<gene>
    <name evidence="3" type="ORF">HW532_06690</name>
</gene>
<dbReference type="InterPro" id="IPR005674">
    <property type="entry name" value="CocE/Ser_esterase"/>
</dbReference>
<dbReference type="SUPFAM" id="SSF49785">
    <property type="entry name" value="Galactose-binding domain-like"/>
    <property type="match status" value="1"/>
</dbReference>
<feature type="domain" description="Xaa-Pro dipeptidyl-peptidase C-terminal" evidence="2">
    <location>
        <begin position="291"/>
        <end position="549"/>
    </location>
</feature>
<sequence>MRTVAKFPHEIREIEHTEIVLPDGCRLAARIWLPADAEEAPVPAILEYLPYRKNDLTAKRDATMHPYTAGHGYACVRVDMRGAGESDGVLHDEYLEQELRDGVDVIAWIAEQPWCDGNVGMKGISWGGFNGLQVAALQPPALKAVITLCSTDDRYADDVHYMGGCHLIENISWASIMLARNSLPPDPRLVGERWRDMWIERLKGSGLWLEHWLGHQRRDAFWQHGSVCEDIGRIECPVYAVGGWADGYTNTVFRLLESLEVPVKGLVGPWAHTYPHIGAPGPAIGWLQEELRWWDYWLKGRDTGIMDEPRLRAWMQEAVEPKTWYESRAGRWIAEPGWPSADIRWTPFALDAGGRLAGQGEEATDGALAVSSPLSVGQHGGKWCSYALPGDQPADQNTDDIGSLVFETAPLDAPMEILGAPVATLELESDKPVATVALRLSTVAPDGAATRFTYTVLNLTHRASHEAPEPLEPGKRYTIEIPLNNIGQQVPAGHRLRLSISTTYWPIVWPAPEPVTLTVHTGASSLRLPVRPARAEDKALQPFGEVEHAPALPITEIAPPDAYWRVTHDLANDAHLVEIGDGYGTIRFDNIDLTLAMNGVERYGYSDGDYGSVTGEARWEAALSRGDWSMRTVTETTLTSDRDTFRIVARMQAFEGDELAYEQSWDRTIPRDLV</sequence>
<dbReference type="GO" id="GO:0008239">
    <property type="term" value="F:dipeptidyl-peptidase activity"/>
    <property type="evidence" value="ECO:0007669"/>
    <property type="project" value="InterPro"/>
</dbReference>
<dbReference type="InterPro" id="IPR050585">
    <property type="entry name" value="Xaa-Pro_dipeptidyl-ppase/CocE"/>
</dbReference>
<accession>A0A7S8HBE6</accession>
<dbReference type="Gene3D" id="2.60.120.260">
    <property type="entry name" value="Galactose-binding domain-like"/>
    <property type="match status" value="1"/>
</dbReference>
<dbReference type="InterPro" id="IPR013736">
    <property type="entry name" value="Xaa-Pro_dipept_C"/>
</dbReference>
<keyword evidence="1 3" id="KW-0378">Hydrolase</keyword>
<evidence type="ECO:0000259" key="2">
    <source>
        <dbReference type="SMART" id="SM00939"/>
    </source>
</evidence>
<dbReference type="KEGG" id="kmn:HW532_06690"/>
<evidence type="ECO:0000313" key="3">
    <source>
        <dbReference type="EMBL" id="QPC42419.1"/>
    </source>
</evidence>
<evidence type="ECO:0000256" key="1">
    <source>
        <dbReference type="ARBA" id="ARBA00022801"/>
    </source>
</evidence>
<dbReference type="RefSeq" id="WP_213163651.1">
    <property type="nucleotide sequence ID" value="NZ_CP058214.1"/>
</dbReference>
<dbReference type="Proteomes" id="UP000593594">
    <property type="component" value="Chromosome"/>
</dbReference>
<keyword evidence="4" id="KW-1185">Reference proteome</keyword>
<dbReference type="SUPFAM" id="SSF53474">
    <property type="entry name" value="alpha/beta-Hydrolases"/>
    <property type="match status" value="1"/>
</dbReference>
<dbReference type="PANTHER" id="PTHR43056:SF10">
    <property type="entry name" value="COCE_NOND FAMILY, PUTATIVE (AFU_ORTHOLOGUE AFUA_7G00600)-RELATED"/>
    <property type="match status" value="1"/>
</dbReference>
<protein>
    <submittedName>
        <fullName evidence="3">CocE/NonD family hydrolase</fullName>
    </submittedName>
</protein>
<dbReference type="Gene3D" id="1.10.3020.10">
    <property type="entry name" value="alpha-amino acid ester hydrolase ( Helical cap domain)"/>
    <property type="match status" value="1"/>
</dbReference>
<dbReference type="InterPro" id="IPR000383">
    <property type="entry name" value="Xaa-Pro-like_dom"/>
</dbReference>
<dbReference type="Gene3D" id="3.40.50.1820">
    <property type="entry name" value="alpha/beta hydrolase"/>
    <property type="match status" value="1"/>
</dbReference>
<dbReference type="Pfam" id="PF08530">
    <property type="entry name" value="PepX_C"/>
    <property type="match status" value="1"/>
</dbReference>
<reference evidence="3 4" key="1">
    <citation type="submission" date="2020-06" db="EMBL/GenBank/DDBJ databases">
        <title>Genome sequence of 2 isolates from Red Sea Mangroves.</title>
        <authorList>
            <person name="Sefrji F."/>
            <person name="Michoud G."/>
            <person name="Merlino G."/>
            <person name="Daffonchio D."/>
        </authorList>
    </citation>
    <scope>NUCLEOTIDE SEQUENCE [LARGE SCALE GENOMIC DNA]</scope>
    <source>
        <strain evidence="3 4">R1DC25</strain>
    </source>
</reference>
<dbReference type="InterPro" id="IPR029058">
    <property type="entry name" value="AB_hydrolase_fold"/>
</dbReference>
<name>A0A7S8HBE6_9HYPH</name>
<dbReference type="EMBL" id="CP058214">
    <property type="protein sequence ID" value="QPC42419.1"/>
    <property type="molecule type" value="Genomic_DNA"/>
</dbReference>
<dbReference type="InterPro" id="IPR008979">
    <property type="entry name" value="Galactose-bd-like_sf"/>
</dbReference>
<dbReference type="SMART" id="SM00939">
    <property type="entry name" value="PepX_C"/>
    <property type="match status" value="1"/>
</dbReference>